<sequence length="491" mass="56357">MRQLKLRQRIFLSMMSPIFMAFAIIFVELQGLNDIYHKVLIIEKVDDIYLTFMMARRYEKNILLFKEEHEHIALFTESMKQLRSNIDDINYDYIVKGERRPFLILKDTVALYNGVMQSLIHDKQDNRQDETLKQMRHYAREIQKTLVNISRAERDEINNKIARAKLSFALSFVFIVAGVIVVSYLLARGIINTLKEIEHALDNITVDNNSGHYLDIDGPQEIRSFISAYNRTIADLTTVRAAYTNTIRKLEDANNELMLKQDEIIEKRNMAAMRLLSSEIAHEINNPLSSVISMLYMFYEEIPESDTKRELVELMIKDTNRCQVLVRELADFARQQPLKLREVNPSDLITEAVEAVRRKIGTNMPYITTYLEQLPPTIVVDQVLLSQVFVNILNNACQFTPVDGIIHIRGYTTDTHVLFSIKDSGRGIPPEVIPSLFEPFFSTRRDSGGTGLGLTISKKIIDRHRGSISVESVLGSGSVFKIKLPLSQEPV</sequence>
<dbReference type="SUPFAM" id="SSF47384">
    <property type="entry name" value="Homodimeric domain of signal transducing histidine kinase"/>
    <property type="match status" value="1"/>
</dbReference>
<dbReference type="PANTHER" id="PTHR43065:SF10">
    <property type="entry name" value="PEROXIDE STRESS-ACTIVATED HISTIDINE KINASE MAK3"/>
    <property type="match status" value="1"/>
</dbReference>
<evidence type="ECO:0000256" key="10">
    <source>
        <dbReference type="SAM" id="Phobius"/>
    </source>
</evidence>
<dbReference type="Gene3D" id="1.10.287.130">
    <property type="match status" value="1"/>
</dbReference>
<dbReference type="InterPro" id="IPR036097">
    <property type="entry name" value="HisK_dim/P_sf"/>
</dbReference>
<dbReference type="RefSeq" id="WP_218251704.1">
    <property type="nucleotide sequence ID" value="NZ_JABXWD010000072.1"/>
</dbReference>
<proteinExistence type="predicted"/>
<keyword evidence="5" id="KW-0547">Nucleotide-binding</keyword>
<evidence type="ECO:0000256" key="1">
    <source>
        <dbReference type="ARBA" id="ARBA00000085"/>
    </source>
</evidence>
<keyword evidence="10" id="KW-0472">Membrane</keyword>
<feature type="coiled-coil region" evidence="9">
    <location>
        <begin position="233"/>
        <end position="270"/>
    </location>
</feature>
<dbReference type="Pfam" id="PF02518">
    <property type="entry name" value="HATPase_c"/>
    <property type="match status" value="1"/>
</dbReference>
<evidence type="ECO:0000313" key="12">
    <source>
        <dbReference type="EMBL" id="MBV6341092.1"/>
    </source>
</evidence>
<feature type="transmembrane region" description="Helical" evidence="10">
    <location>
        <begin position="166"/>
        <end position="187"/>
    </location>
</feature>
<dbReference type="InterPro" id="IPR005467">
    <property type="entry name" value="His_kinase_dom"/>
</dbReference>
<keyword evidence="13" id="KW-1185">Reference proteome</keyword>
<dbReference type="InterPro" id="IPR004358">
    <property type="entry name" value="Sig_transdc_His_kin-like_C"/>
</dbReference>
<keyword evidence="7" id="KW-0067">ATP-binding</keyword>
<evidence type="ECO:0000256" key="5">
    <source>
        <dbReference type="ARBA" id="ARBA00022741"/>
    </source>
</evidence>
<gene>
    <name evidence="12" type="ORF">HWQ67_05795</name>
</gene>
<dbReference type="Pfam" id="PF00512">
    <property type="entry name" value="HisKA"/>
    <property type="match status" value="1"/>
</dbReference>
<dbReference type="PRINTS" id="PR00344">
    <property type="entry name" value="BCTRLSENSOR"/>
</dbReference>
<dbReference type="EMBL" id="JABXWD010000072">
    <property type="protein sequence ID" value="MBV6341092.1"/>
    <property type="molecule type" value="Genomic_DNA"/>
</dbReference>
<keyword evidence="4" id="KW-0808">Transferase</keyword>
<organism evidence="12 13">
    <name type="scientific">Candidatus Magnetobacterium casense</name>
    <dbReference type="NCBI Taxonomy" id="1455061"/>
    <lineage>
        <taxon>Bacteria</taxon>
        <taxon>Pseudomonadati</taxon>
        <taxon>Nitrospirota</taxon>
        <taxon>Thermodesulfovibrionia</taxon>
        <taxon>Thermodesulfovibrionales</taxon>
        <taxon>Candidatus Magnetobacteriaceae</taxon>
        <taxon>Candidatus Magnetobacterium</taxon>
    </lineage>
</organism>
<dbReference type="Gene3D" id="6.10.340.10">
    <property type="match status" value="1"/>
</dbReference>
<dbReference type="InterPro" id="IPR003594">
    <property type="entry name" value="HATPase_dom"/>
</dbReference>
<keyword evidence="9" id="KW-0175">Coiled coil</keyword>
<dbReference type="EC" id="2.7.13.3" evidence="2"/>
<dbReference type="SUPFAM" id="SSF55874">
    <property type="entry name" value="ATPase domain of HSP90 chaperone/DNA topoisomerase II/histidine kinase"/>
    <property type="match status" value="1"/>
</dbReference>
<evidence type="ECO:0000256" key="3">
    <source>
        <dbReference type="ARBA" id="ARBA00022553"/>
    </source>
</evidence>
<keyword evidence="10" id="KW-0812">Transmembrane</keyword>
<keyword evidence="6 12" id="KW-0418">Kinase</keyword>
<dbReference type="Gene3D" id="3.30.565.10">
    <property type="entry name" value="Histidine kinase-like ATPase, C-terminal domain"/>
    <property type="match status" value="1"/>
</dbReference>
<comment type="caution">
    <text evidence="12">The sequence shown here is derived from an EMBL/GenBank/DDBJ whole genome shotgun (WGS) entry which is preliminary data.</text>
</comment>
<comment type="catalytic activity">
    <reaction evidence="1">
        <text>ATP + protein L-histidine = ADP + protein N-phospho-L-histidine.</text>
        <dbReference type="EC" id="2.7.13.3"/>
    </reaction>
</comment>
<dbReference type="CDD" id="cd00082">
    <property type="entry name" value="HisKA"/>
    <property type="match status" value="1"/>
</dbReference>
<dbReference type="GO" id="GO:0016301">
    <property type="term" value="F:kinase activity"/>
    <property type="evidence" value="ECO:0007669"/>
    <property type="project" value="UniProtKB-KW"/>
</dbReference>
<dbReference type="Proteomes" id="UP001196980">
    <property type="component" value="Unassembled WGS sequence"/>
</dbReference>
<feature type="transmembrane region" description="Helical" evidence="10">
    <location>
        <begin position="12"/>
        <end position="29"/>
    </location>
</feature>
<evidence type="ECO:0000313" key="13">
    <source>
        <dbReference type="Proteomes" id="UP001196980"/>
    </source>
</evidence>
<reference evidence="12 13" key="1">
    <citation type="journal article" date="2020" name="J Geophys Res Biogeosci">
        <title>Magnetotaxis as an Adaptation to Enable Bacterial Shuttling of Microbial Sulfur and Sulfur Cycling Across Aquatic Oxic#Anoxic Interfaces.</title>
        <authorList>
            <person name="Li J."/>
            <person name="Liu P."/>
            <person name="Wang J."/>
            <person name="Roberts A.P."/>
            <person name="Pan Y."/>
        </authorList>
    </citation>
    <scope>NUCLEOTIDE SEQUENCE [LARGE SCALE GENOMIC DNA]</scope>
    <source>
        <strain evidence="12 13">MYR-1_YQ</strain>
    </source>
</reference>
<dbReference type="InterPro" id="IPR036890">
    <property type="entry name" value="HATPase_C_sf"/>
</dbReference>
<dbReference type="SMART" id="SM00387">
    <property type="entry name" value="HATPase_c"/>
    <property type="match status" value="1"/>
</dbReference>
<keyword evidence="8" id="KW-0902">Two-component regulatory system</keyword>
<evidence type="ECO:0000256" key="6">
    <source>
        <dbReference type="ARBA" id="ARBA00022777"/>
    </source>
</evidence>
<name>A0ABS6RXC2_9BACT</name>
<dbReference type="PANTHER" id="PTHR43065">
    <property type="entry name" value="SENSOR HISTIDINE KINASE"/>
    <property type="match status" value="1"/>
</dbReference>
<evidence type="ECO:0000256" key="8">
    <source>
        <dbReference type="ARBA" id="ARBA00023012"/>
    </source>
</evidence>
<evidence type="ECO:0000256" key="2">
    <source>
        <dbReference type="ARBA" id="ARBA00012438"/>
    </source>
</evidence>
<accession>A0ABS6RXC2</accession>
<evidence type="ECO:0000256" key="9">
    <source>
        <dbReference type="SAM" id="Coils"/>
    </source>
</evidence>
<protein>
    <recommendedName>
        <fullName evidence="2">histidine kinase</fullName>
        <ecNumber evidence="2">2.7.13.3</ecNumber>
    </recommendedName>
</protein>
<evidence type="ECO:0000259" key="11">
    <source>
        <dbReference type="PROSITE" id="PS50109"/>
    </source>
</evidence>
<dbReference type="SMART" id="SM00388">
    <property type="entry name" value="HisKA"/>
    <property type="match status" value="1"/>
</dbReference>
<keyword evidence="10" id="KW-1133">Transmembrane helix</keyword>
<dbReference type="PROSITE" id="PS50109">
    <property type="entry name" value="HIS_KIN"/>
    <property type="match status" value="1"/>
</dbReference>
<evidence type="ECO:0000256" key="4">
    <source>
        <dbReference type="ARBA" id="ARBA00022679"/>
    </source>
</evidence>
<feature type="domain" description="Histidine kinase" evidence="11">
    <location>
        <begin position="279"/>
        <end position="488"/>
    </location>
</feature>
<dbReference type="InterPro" id="IPR003661">
    <property type="entry name" value="HisK_dim/P_dom"/>
</dbReference>
<keyword evidence="3" id="KW-0597">Phosphoprotein</keyword>
<evidence type="ECO:0000256" key="7">
    <source>
        <dbReference type="ARBA" id="ARBA00022840"/>
    </source>
</evidence>